<protein>
    <recommendedName>
        <fullName evidence="3">Secreted protein</fullName>
    </recommendedName>
</protein>
<gene>
    <name evidence="1" type="ORF">ACFFF6_03990</name>
</gene>
<organism evidence="1 2">
    <name type="scientific">Brachybacterium hainanense</name>
    <dbReference type="NCBI Taxonomy" id="1541174"/>
    <lineage>
        <taxon>Bacteria</taxon>
        <taxon>Bacillati</taxon>
        <taxon>Actinomycetota</taxon>
        <taxon>Actinomycetes</taxon>
        <taxon>Micrococcales</taxon>
        <taxon>Dermabacteraceae</taxon>
        <taxon>Brachybacterium</taxon>
    </lineage>
</organism>
<dbReference type="RefSeq" id="WP_376978412.1">
    <property type="nucleotide sequence ID" value="NZ_JBHLSV010000003.1"/>
</dbReference>
<evidence type="ECO:0000313" key="1">
    <source>
        <dbReference type="EMBL" id="MFC0673115.1"/>
    </source>
</evidence>
<evidence type="ECO:0000313" key="2">
    <source>
        <dbReference type="Proteomes" id="UP001589793"/>
    </source>
</evidence>
<sequence length="71" mass="8055">MLIILLVLLRDLAGRLFTPGGPRADRPQAAVIRPLDGLVDRAAETLPEASRPWMCPIWRVTDPARYRRECM</sequence>
<accession>A0ABV6R813</accession>
<dbReference type="Proteomes" id="UP001589793">
    <property type="component" value="Unassembled WGS sequence"/>
</dbReference>
<dbReference type="EMBL" id="JBHLSV010000003">
    <property type="protein sequence ID" value="MFC0673115.1"/>
    <property type="molecule type" value="Genomic_DNA"/>
</dbReference>
<proteinExistence type="predicted"/>
<keyword evidence="2" id="KW-1185">Reference proteome</keyword>
<evidence type="ECO:0008006" key="3">
    <source>
        <dbReference type="Google" id="ProtNLM"/>
    </source>
</evidence>
<name>A0ABV6R813_9MICO</name>
<comment type="caution">
    <text evidence="1">The sequence shown here is derived from an EMBL/GenBank/DDBJ whole genome shotgun (WGS) entry which is preliminary data.</text>
</comment>
<reference evidence="1 2" key="1">
    <citation type="submission" date="2024-09" db="EMBL/GenBank/DDBJ databases">
        <authorList>
            <person name="Sun Q."/>
            <person name="Mori K."/>
        </authorList>
    </citation>
    <scope>NUCLEOTIDE SEQUENCE [LARGE SCALE GENOMIC DNA]</scope>
    <source>
        <strain evidence="1 2">CICC 10874</strain>
    </source>
</reference>